<proteinExistence type="predicted"/>
<reference evidence="1" key="1">
    <citation type="submission" date="2021-01" db="EMBL/GenBank/DDBJ databases">
        <title>Whole genome shotgun sequence of Planobispora takensis NBRC 109077.</title>
        <authorList>
            <person name="Komaki H."/>
            <person name="Tamura T."/>
        </authorList>
    </citation>
    <scope>NUCLEOTIDE SEQUENCE</scope>
    <source>
        <strain evidence="1">NBRC 109077</strain>
    </source>
</reference>
<comment type="caution">
    <text evidence="1">The sequence shown here is derived from an EMBL/GenBank/DDBJ whole genome shotgun (WGS) entry which is preliminary data.</text>
</comment>
<dbReference type="AlphaFoldDB" id="A0A8J3WRN1"/>
<evidence type="ECO:0000313" key="1">
    <source>
        <dbReference type="EMBL" id="GIH99350.1"/>
    </source>
</evidence>
<dbReference type="RefSeq" id="WP_203873822.1">
    <property type="nucleotide sequence ID" value="NZ_BOOK01000008.1"/>
</dbReference>
<keyword evidence="2" id="KW-1185">Reference proteome</keyword>
<dbReference type="Proteomes" id="UP000634476">
    <property type="component" value="Unassembled WGS sequence"/>
</dbReference>
<accession>A0A8J3WRN1</accession>
<gene>
    <name evidence="1" type="ORF">Pta02_13590</name>
</gene>
<name>A0A8J3WRN1_9ACTN</name>
<dbReference type="EMBL" id="BOOK01000008">
    <property type="protein sequence ID" value="GIH99350.1"/>
    <property type="molecule type" value="Genomic_DNA"/>
</dbReference>
<sequence length="153" mass="16371">MVQLHLCSGIGPGDPDVPVVALVIDRDGLPGERALDRLGMYCHEWEGGLYLLQTDGWAERVLEGTRLVVDVVVYPIGLHKVGVEVAAFPSRSAIDPDALLVLRAEAVVDRRVYAQAAPETLVFTADPGHTPDDAIASGLWPMVLAPPPTETAN</sequence>
<protein>
    <submittedName>
        <fullName evidence="1">Uncharacterized protein</fullName>
    </submittedName>
</protein>
<organism evidence="1 2">
    <name type="scientific">Planobispora takensis</name>
    <dbReference type="NCBI Taxonomy" id="1367882"/>
    <lineage>
        <taxon>Bacteria</taxon>
        <taxon>Bacillati</taxon>
        <taxon>Actinomycetota</taxon>
        <taxon>Actinomycetes</taxon>
        <taxon>Streptosporangiales</taxon>
        <taxon>Streptosporangiaceae</taxon>
        <taxon>Planobispora</taxon>
    </lineage>
</organism>
<evidence type="ECO:0000313" key="2">
    <source>
        <dbReference type="Proteomes" id="UP000634476"/>
    </source>
</evidence>